<feature type="domain" description="3'-5' exonuclease" evidence="1">
    <location>
        <begin position="416"/>
        <end position="594"/>
    </location>
</feature>
<name>A0AAV7FED3_ARIFI</name>
<evidence type="ECO:0000313" key="3">
    <source>
        <dbReference type="Proteomes" id="UP000825729"/>
    </source>
</evidence>
<accession>A0AAV7FED3</accession>
<dbReference type="InterPro" id="IPR052408">
    <property type="entry name" value="Exonuclease_MUT-7-like"/>
</dbReference>
<dbReference type="SMART" id="SM00474">
    <property type="entry name" value="35EXOc"/>
    <property type="match status" value="1"/>
</dbReference>
<sequence>MGRVVETPSKKKRGEGTQCYRQKLQSAKSIRTPQSSKSSKRSYLCASSRCPFVGCFLWVNMKKQTLEVNATDGRLHHDGTIILHSFAGFSPASPAIFLYLLKECYVRGTCKATYKFKVLQQEASRALCYVSEQHRTVFIVQCLYLLPLLGPPYTEGFSHLLISSLRRIRTTGNTQYDSAKAKQLSAQLFLDVLTGTVAHEERILLKMVEVFDISLKDIANIVYGVEVDDGIDVEKAKEYVKEQIFRLIESHSYMTAVSLLQFFSIHYSEESFLHAMVEDHQLRAAEKWATCMGKPMISLLVQKCIDMKLLKPAYEIIKKYNLKQEFPEAYRLGKESSLKQLAEKGCWDVAEMRANSNKQLIEYLVCLAMEAGYTEKVDELCKRYSLNGFGMPTAAAEGSHPEAQYLHCTRLDIEDIVWVDELNGLLSAISYIEGCKVVGLDCEWKPNFVKGAKPNKVSIMQIASGKRVYILDLIKLCADEPDVLDNCLKRVFGSSSILKLGYNFQSDLQQLSQSYSGLGCFKYYEMLLDIQKLFKDQRGGLSGLAKNILGAGLNKTRRNSNWEQRPLSPNQIEYAALDAAVLVHIFHNIRSQLQFTDAKSGAKTEWRSYIVSHMGKKRPPVSSQASPEVE</sequence>
<dbReference type="SUPFAM" id="SSF53098">
    <property type="entry name" value="Ribonuclease H-like"/>
    <property type="match status" value="1"/>
</dbReference>
<dbReference type="PANTHER" id="PTHR47765:SF2">
    <property type="entry name" value="EXONUCLEASE MUT-7 HOMOLOG"/>
    <property type="match status" value="1"/>
</dbReference>
<evidence type="ECO:0000259" key="1">
    <source>
        <dbReference type="SMART" id="SM00474"/>
    </source>
</evidence>
<proteinExistence type="predicted"/>
<dbReference type="Pfam" id="PF01612">
    <property type="entry name" value="DNA_pol_A_exo1"/>
    <property type="match status" value="1"/>
</dbReference>
<dbReference type="EMBL" id="JAINDJ010000002">
    <property type="protein sequence ID" value="KAG9459562.1"/>
    <property type="molecule type" value="Genomic_DNA"/>
</dbReference>
<dbReference type="Gene3D" id="3.30.420.10">
    <property type="entry name" value="Ribonuclease H-like superfamily/Ribonuclease H"/>
    <property type="match status" value="1"/>
</dbReference>
<reference evidence="2 3" key="1">
    <citation type="submission" date="2021-07" db="EMBL/GenBank/DDBJ databases">
        <title>The Aristolochia fimbriata genome: insights into angiosperm evolution, floral development and chemical biosynthesis.</title>
        <authorList>
            <person name="Jiao Y."/>
        </authorList>
    </citation>
    <scope>NUCLEOTIDE SEQUENCE [LARGE SCALE GENOMIC DNA]</scope>
    <source>
        <strain evidence="2">IBCAS-2021</strain>
        <tissue evidence="2">Leaf</tissue>
    </source>
</reference>
<evidence type="ECO:0000313" key="2">
    <source>
        <dbReference type="EMBL" id="KAG9459562.1"/>
    </source>
</evidence>
<dbReference type="AlphaFoldDB" id="A0AAV7FED3"/>
<dbReference type="GO" id="GO:0003676">
    <property type="term" value="F:nucleic acid binding"/>
    <property type="evidence" value="ECO:0007669"/>
    <property type="project" value="InterPro"/>
</dbReference>
<dbReference type="InterPro" id="IPR036397">
    <property type="entry name" value="RNaseH_sf"/>
</dbReference>
<gene>
    <name evidence="2" type="ORF">H6P81_004070</name>
</gene>
<comment type="caution">
    <text evidence="2">The sequence shown here is derived from an EMBL/GenBank/DDBJ whole genome shotgun (WGS) entry which is preliminary data.</text>
</comment>
<organism evidence="2 3">
    <name type="scientific">Aristolochia fimbriata</name>
    <name type="common">White veined hardy Dutchman's pipe vine</name>
    <dbReference type="NCBI Taxonomy" id="158543"/>
    <lineage>
        <taxon>Eukaryota</taxon>
        <taxon>Viridiplantae</taxon>
        <taxon>Streptophyta</taxon>
        <taxon>Embryophyta</taxon>
        <taxon>Tracheophyta</taxon>
        <taxon>Spermatophyta</taxon>
        <taxon>Magnoliopsida</taxon>
        <taxon>Magnoliidae</taxon>
        <taxon>Piperales</taxon>
        <taxon>Aristolochiaceae</taxon>
        <taxon>Aristolochia</taxon>
    </lineage>
</organism>
<dbReference type="InterPro" id="IPR002562">
    <property type="entry name" value="3'-5'_exonuclease_dom"/>
</dbReference>
<protein>
    <recommendedName>
        <fullName evidence="1">3'-5' exonuclease domain-containing protein</fullName>
    </recommendedName>
</protein>
<dbReference type="PANTHER" id="PTHR47765">
    <property type="entry name" value="3'-5' EXONUCLEASE DOMAIN-CONTAINING PROTEIN"/>
    <property type="match status" value="1"/>
</dbReference>
<dbReference type="Proteomes" id="UP000825729">
    <property type="component" value="Unassembled WGS sequence"/>
</dbReference>
<dbReference type="GO" id="GO:0006139">
    <property type="term" value="P:nucleobase-containing compound metabolic process"/>
    <property type="evidence" value="ECO:0007669"/>
    <property type="project" value="InterPro"/>
</dbReference>
<keyword evidence="3" id="KW-1185">Reference proteome</keyword>
<dbReference type="GO" id="GO:0008408">
    <property type="term" value="F:3'-5' exonuclease activity"/>
    <property type="evidence" value="ECO:0007669"/>
    <property type="project" value="InterPro"/>
</dbReference>
<dbReference type="InterPro" id="IPR012337">
    <property type="entry name" value="RNaseH-like_sf"/>
</dbReference>